<proteinExistence type="predicted"/>
<evidence type="ECO:0000313" key="3">
    <source>
        <dbReference type="Proteomes" id="UP000319004"/>
    </source>
</evidence>
<reference evidence="2 3" key="1">
    <citation type="submission" date="2019-03" db="EMBL/GenBank/DDBJ databases">
        <title>Deep-cultivation of Planctomycetes and their phenomic and genomic characterization uncovers novel biology.</title>
        <authorList>
            <person name="Wiegand S."/>
            <person name="Jogler M."/>
            <person name="Boedeker C."/>
            <person name="Pinto D."/>
            <person name="Vollmers J."/>
            <person name="Rivas-Marin E."/>
            <person name="Kohn T."/>
            <person name="Peeters S.H."/>
            <person name="Heuer A."/>
            <person name="Rast P."/>
            <person name="Oberbeckmann S."/>
            <person name="Bunk B."/>
            <person name="Jeske O."/>
            <person name="Meyerdierks A."/>
            <person name="Storesund J.E."/>
            <person name="Kallscheuer N."/>
            <person name="Luecker S."/>
            <person name="Lage O.M."/>
            <person name="Pohl T."/>
            <person name="Merkel B.J."/>
            <person name="Hornburger P."/>
            <person name="Mueller R.-W."/>
            <person name="Bruemmer F."/>
            <person name="Labrenz M."/>
            <person name="Spormann A.M."/>
            <person name="Op den Camp H."/>
            <person name="Overmann J."/>
            <person name="Amann R."/>
            <person name="Jetten M.S.M."/>
            <person name="Mascher T."/>
            <person name="Medema M.H."/>
            <person name="Devos D.P."/>
            <person name="Kaster A.-K."/>
            <person name="Ovreas L."/>
            <person name="Rohde M."/>
            <person name="Galperin M.Y."/>
            <person name="Jogler C."/>
        </authorList>
    </citation>
    <scope>NUCLEOTIDE SEQUENCE [LARGE SCALE GENOMIC DNA]</scope>
    <source>
        <strain evidence="2 3">Enr13</strain>
    </source>
</reference>
<dbReference type="KEGG" id="snep:Enr13x_39200"/>
<accession>A0A518HT71</accession>
<name>A0A518HT71_9BACT</name>
<dbReference type="EMBL" id="CP037423">
    <property type="protein sequence ID" value="QDV44059.1"/>
    <property type="molecule type" value="Genomic_DNA"/>
</dbReference>
<feature type="chain" id="PRO_5022245589" description="BNR/Asp-box repeat protein" evidence="1">
    <location>
        <begin position="27"/>
        <end position="506"/>
    </location>
</feature>
<gene>
    <name evidence="2" type="ORF">Enr13x_39200</name>
</gene>
<keyword evidence="1" id="KW-0732">Signal</keyword>
<dbReference type="RefSeq" id="WP_231744426.1">
    <property type="nucleotide sequence ID" value="NZ_CP037423.1"/>
</dbReference>
<evidence type="ECO:0000313" key="2">
    <source>
        <dbReference type="EMBL" id="QDV44059.1"/>
    </source>
</evidence>
<evidence type="ECO:0008006" key="4">
    <source>
        <dbReference type="Google" id="ProtNLM"/>
    </source>
</evidence>
<organism evidence="2 3">
    <name type="scientific">Stieleria neptunia</name>
    <dbReference type="NCBI Taxonomy" id="2527979"/>
    <lineage>
        <taxon>Bacteria</taxon>
        <taxon>Pseudomonadati</taxon>
        <taxon>Planctomycetota</taxon>
        <taxon>Planctomycetia</taxon>
        <taxon>Pirellulales</taxon>
        <taxon>Pirellulaceae</taxon>
        <taxon>Stieleria</taxon>
    </lineage>
</organism>
<sequence length="506" mass="57142" precursor="true">MMLHRLHLSTLVLYTCSVLVVFPALAQSPPHSQLTDEFKSPLSNASGSIQTSTVDEKALTFAVGPASKFGNTVNGRTHQQEALITYRGHQYATYVDASRRICIGRRELPSSPWEIIRFDDHRFESNDSHNTSVIGICDKDGSIHMAFDHHATQLNYRVSKLGVAHAPESTPWTADLFGPITHTLGSVTTDERVTYPRFFPAPNGNLMFYYRSVTSADGDGMIEEYDGEQHDWTPGLGKFIARDVGTFKANGRQSQRRCPYMNALTFSGQRLHASWVWRERFERTNVANQHDLCYAYSDDHGRTWCNSAGTIIGRTGQDFIHLDSPGLVVAEIPIHSGLSNQNTHYAYPDGSIHIMLRHRLAGEPSAAPELRYFHYWRDSEGNWNHEALPIVGRRPKLLGTPDRKLVLVYSDEGELFLAKGLPDAARQSWRWSQLRLPRRYSAFGDAVVDFARWEQDHTLSVYHQDEPSRIIVTDSPDAIDGPPSPLRVSNITWDQLPILAGEHHRE</sequence>
<dbReference type="AlphaFoldDB" id="A0A518HT71"/>
<dbReference type="Proteomes" id="UP000319004">
    <property type="component" value="Chromosome"/>
</dbReference>
<feature type="signal peptide" evidence="1">
    <location>
        <begin position="1"/>
        <end position="26"/>
    </location>
</feature>
<protein>
    <recommendedName>
        <fullName evidence="4">BNR/Asp-box repeat protein</fullName>
    </recommendedName>
</protein>
<dbReference type="Pfam" id="PF15892">
    <property type="entry name" value="BNR_4"/>
    <property type="match status" value="1"/>
</dbReference>
<keyword evidence="3" id="KW-1185">Reference proteome</keyword>
<evidence type="ECO:0000256" key="1">
    <source>
        <dbReference type="SAM" id="SignalP"/>
    </source>
</evidence>